<sequence length="997" mass="111992">MRRILLCLLFFVIPLRVSADGILQFRHVKLPAGIGDAIVNNATIDSHGLLWFFNTSGLHRYDGNHLLTFDLVSTPSVIFNAITTIVIDQSDNLWIGTQSGLVFFDTHRWTTRLITPLNDPGEGGTHFIKRICIGSDGTIYTTGNNYKIYRVEKEHLVQIADLSDQPRADPFARAIDYIGEPVKNQLWVVHSGRLQCLERSGNAYTPGAYLAMPELKNSITPEVYFHPSGKIVFFAGKAGIQVFNPRTRQLTKVKQVNGDTLSIAGYIRFFLLPNGELGIYIRRLGVFQYDAAQDKVFVPENNIPANFFNADVTSVVTRDNKVYCSFESGVAELELTKDPFRNLLTTNDDPTAHSIRAIYKSSDSCLYVTSYKEGFIRLNEATGHFTPIVNGVIYRVLPWDDHRLLLATEGNGLHWYDLKTGVVTPQVANIPASKGQPDRVPRFFISIVRENDSLVWLGTYRGAFLLNIHTGIMSPQGKGKAALALQNSRINEILPLNGHCYFATINGLFDLDRSDDSVQALPVSQTTPDNLNTCYSIRLVNNQLWLGSNGRGIQIIDLHGKLIREIDAGNGLTGNIVYTLVQQGHWMIAGTEHGLSIIDTRNGQITSYSQLDHLPSNEFNHAAAAVYGDRVYMGTLNGITTFRVEDMLRYKHADMDLKVSLTNFSTTSGMTLTQHHNLPYLSDVKLEVPPGVDFFSLSFGGTDKRTDLLNYYYRIEEDGPWLEIGQQHDISIARITPGQYTFHLATRFPGQAVFKELLSVPLAVLPAFYETVWFRLLCILIVLLGIVAIFRYKVRQLLKEQSLRTKIAGDLHDEVGSTLTRIYFQADRLSALPEAPLMAKQIASSSREALRTMSDMVWSIDSRFDTAADLVSRMKDFISNLGDELDIRFVFNVTGAYAGMPLTQIIRQNYFQIFKEAVSNATRNASEPVINIKLHFSEVIALLISNTFPESEEPVKKPYQGGQGTYFMQQRSQLMKGELETWQEGQVYYLKLTVPVR</sequence>
<keyword evidence="4" id="KW-0808">Transferase</keyword>
<keyword evidence="9" id="KW-1133">Transmembrane helix</keyword>
<evidence type="ECO:0000256" key="6">
    <source>
        <dbReference type="ARBA" id="ARBA00022777"/>
    </source>
</evidence>
<dbReference type="EC" id="2.7.13.3" evidence="2"/>
<evidence type="ECO:0000256" key="5">
    <source>
        <dbReference type="ARBA" id="ARBA00022741"/>
    </source>
</evidence>
<dbReference type="GO" id="GO:0005524">
    <property type="term" value="F:ATP binding"/>
    <property type="evidence" value="ECO:0007669"/>
    <property type="project" value="UniProtKB-KW"/>
</dbReference>
<keyword evidence="7" id="KW-0067">ATP-binding</keyword>
<evidence type="ECO:0000313" key="11">
    <source>
        <dbReference type="EMBL" id="SEW39219.1"/>
    </source>
</evidence>
<dbReference type="RefSeq" id="WP_089895503.1">
    <property type="nucleotide sequence ID" value="NZ_FOJG01000001.1"/>
</dbReference>
<dbReference type="Gene3D" id="1.20.5.1930">
    <property type="match status" value="1"/>
</dbReference>
<keyword evidence="3" id="KW-0597">Phosphoprotein</keyword>
<protein>
    <recommendedName>
        <fullName evidence="2">histidine kinase</fullName>
        <ecNumber evidence="2">2.7.13.3</ecNumber>
    </recommendedName>
</protein>
<dbReference type="InterPro" id="IPR011712">
    <property type="entry name" value="Sig_transdc_His_kin_sub3_dim/P"/>
</dbReference>
<evidence type="ECO:0000256" key="7">
    <source>
        <dbReference type="ARBA" id="ARBA00022840"/>
    </source>
</evidence>
<dbReference type="InterPro" id="IPR015943">
    <property type="entry name" value="WD40/YVTN_repeat-like_dom_sf"/>
</dbReference>
<comment type="catalytic activity">
    <reaction evidence="1">
        <text>ATP + protein L-histidine = ADP + protein N-phospho-L-histidine.</text>
        <dbReference type="EC" id="2.7.13.3"/>
    </reaction>
</comment>
<organism evidence="11 12">
    <name type="scientific">Chitinophaga arvensicola</name>
    <dbReference type="NCBI Taxonomy" id="29529"/>
    <lineage>
        <taxon>Bacteria</taxon>
        <taxon>Pseudomonadati</taxon>
        <taxon>Bacteroidota</taxon>
        <taxon>Chitinophagia</taxon>
        <taxon>Chitinophagales</taxon>
        <taxon>Chitinophagaceae</taxon>
        <taxon>Chitinophaga</taxon>
    </lineage>
</organism>
<dbReference type="PANTHER" id="PTHR24421:SF10">
    <property type="entry name" value="NITRATE_NITRITE SENSOR PROTEIN NARQ"/>
    <property type="match status" value="1"/>
</dbReference>
<dbReference type="AlphaFoldDB" id="A0A1I0RG36"/>
<keyword evidence="5" id="KW-0547">Nucleotide-binding</keyword>
<keyword evidence="12" id="KW-1185">Reference proteome</keyword>
<dbReference type="InterPro" id="IPR013783">
    <property type="entry name" value="Ig-like_fold"/>
</dbReference>
<feature type="transmembrane region" description="Helical" evidence="9">
    <location>
        <begin position="772"/>
        <end position="792"/>
    </location>
</feature>
<dbReference type="InterPro" id="IPR011047">
    <property type="entry name" value="Quinoprotein_ADH-like_sf"/>
</dbReference>
<evidence type="ECO:0000313" key="12">
    <source>
        <dbReference type="Proteomes" id="UP000199310"/>
    </source>
</evidence>
<dbReference type="InterPro" id="IPR050482">
    <property type="entry name" value="Sensor_HK_TwoCompSys"/>
</dbReference>
<evidence type="ECO:0000256" key="9">
    <source>
        <dbReference type="SAM" id="Phobius"/>
    </source>
</evidence>
<keyword evidence="9" id="KW-0812">Transmembrane</keyword>
<dbReference type="SUPFAM" id="SSF63829">
    <property type="entry name" value="Calcium-dependent phosphotriesterase"/>
    <property type="match status" value="1"/>
</dbReference>
<proteinExistence type="predicted"/>
<dbReference type="GO" id="GO:0000155">
    <property type="term" value="F:phosphorelay sensor kinase activity"/>
    <property type="evidence" value="ECO:0007669"/>
    <property type="project" value="InterPro"/>
</dbReference>
<dbReference type="Gene3D" id="2.60.40.10">
    <property type="entry name" value="Immunoglobulins"/>
    <property type="match status" value="1"/>
</dbReference>
<dbReference type="Gene3D" id="3.30.565.10">
    <property type="entry name" value="Histidine kinase-like ATPase, C-terminal domain"/>
    <property type="match status" value="1"/>
</dbReference>
<dbReference type="SUPFAM" id="SSF50998">
    <property type="entry name" value="Quinoprotein alcohol dehydrogenase-like"/>
    <property type="match status" value="1"/>
</dbReference>
<evidence type="ECO:0000256" key="3">
    <source>
        <dbReference type="ARBA" id="ARBA00022553"/>
    </source>
</evidence>
<reference evidence="12" key="1">
    <citation type="submission" date="2016-10" db="EMBL/GenBank/DDBJ databases">
        <authorList>
            <person name="Varghese N."/>
            <person name="Submissions S."/>
        </authorList>
    </citation>
    <scope>NUCLEOTIDE SEQUENCE [LARGE SCALE GENOMIC DNA]</scope>
    <source>
        <strain evidence="12">DSM 3695</strain>
    </source>
</reference>
<evidence type="ECO:0000256" key="8">
    <source>
        <dbReference type="ARBA" id="ARBA00023012"/>
    </source>
</evidence>
<dbReference type="Proteomes" id="UP000199310">
    <property type="component" value="Unassembled WGS sequence"/>
</dbReference>
<keyword evidence="9" id="KW-0472">Membrane</keyword>
<keyword evidence="6 11" id="KW-0418">Kinase</keyword>
<name>A0A1I0RG36_9BACT</name>
<dbReference type="Pfam" id="PF07730">
    <property type="entry name" value="HisKA_3"/>
    <property type="match status" value="1"/>
</dbReference>
<dbReference type="OrthoDB" id="9806995at2"/>
<evidence type="ECO:0000259" key="10">
    <source>
        <dbReference type="Pfam" id="PF07730"/>
    </source>
</evidence>
<evidence type="ECO:0000256" key="1">
    <source>
        <dbReference type="ARBA" id="ARBA00000085"/>
    </source>
</evidence>
<dbReference type="InterPro" id="IPR036890">
    <property type="entry name" value="HATPase_C_sf"/>
</dbReference>
<gene>
    <name evidence="11" type="ORF">SAMN04488122_2717</name>
</gene>
<evidence type="ECO:0000256" key="4">
    <source>
        <dbReference type="ARBA" id="ARBA00022679"/>
    </source>
</evidence>
<keyword evidence="8" id="KW-0902">Two-component regulatory system</keyword>
<feature type="domain" description="Signal transduction histidine kinase subgroup 3 dimerisation and phosphoacceptor" evidence="10">
    <location>
        <begin position="804"/>
        <end position="857"/>
    </location>
</feature>
<dbReference type="EMBL" id="FOJG01000001">
    <property type="protein sequence ID" value="SEW39219.1"/>
    <property type="molecule type" value="Genomic_DNA"/>
</dbReference>
<dbReference type="GO" id="GO:0046983">
    <property type="term" value="F:protein dimerization activity"/>
    <property type="evidence" value="ECO:0007669"/>
    <property type="project" value="InterPro"/>
</dbReference>
<dbReference type="Gene3D" id="2.130.10.10">
    <property type="entry name" value="YVTN repeat-like/Quinoprotein amine dehydrogenase"/>
    <property type="match status" value="3"/>
</dbReference>
<accession>A0A1I0RG36</accession>
<dbReference type="PANTHER" id="PTHR24421">
    <property type="entry name" value="NITRATE/NITRITE SENSOR PROTEIN NARX-RELATED"/>
    <property type="match status" value="1"/>
</dbReference>
<dbReference type="STRING" id="29529.SAMN04488122_2717"/>
<dbReference type="GO" id="GO:0016020">
    <property type="term" value="C:membrane"/>
    <property type="evidence" value="ECO:0007669"/>
    <property type="project" value="InterPro"/>
</dbReference>
<evidence type="ECO:0000256" key="2">
    <source>
        <dbReference type="ARBA" id="ARBA00012438"/>
    </source>
</evidence>